<organism evidence="2 3">
    <name type="scientific">Micromonospora echinospora</name>
    <name type="common">Micromonospora purpurea</name>
    <dbReference type="NCBI Taxonomy" id="1877"/>
    <lineage>
        <taxon>Bacteria</taxon>
        <taxon>Bacillati</taxon>
        <taxon>Actinomycetota</taxon>
        <taxon>Actinomycetes</taxon>
        <taxon>Micromonosporales</taxon>
        <taxon>Micromonosporaceae</taxon>
        <taxon>Micromonospora</taxon>
    </lineage>
</organism>
<keyword evidence="2" id="KW-0808">Transferase</keyword>
<name>A0A1C4ZBJ7_MICEC</name>
<dbReference type="InterPro" id="IPR029063">
    <property type="entry name" value="SAM-dependent_MTases_sf"/>
</dbReference>
<dbReference type="InterPro" id="IPR041698">
    <property type="entry name" value="Methyltransf_25"/>
</dbReference>
<dbReference type="EMBL" id="LT607413">
    <property type="protein sequence ID" value="SCF30309.1"/>
    <property type="molecule type" value="Genomic_DNA"/>
</dbReference>
<evidence type="ECO:0000313" key="2">
    <source>
        <dbReference type="EMBL" id="SCF30309.1"/>
    </source>
</evidence>
<feature type="domain" description="Methyltransferase" evidence="1">
    <location>
        <begin position="45"/>
        <end position="139"/>
    </location>
</feature>
<keyword evidence="3" id="KW-1185">Reference proteome</keyword>
<dbReference type="GO" id="GO:0032259">
    <property type="term" value="P:methylation"/>
    <property type="evidence" value="ECO:0007669"/>
    <property type="project" value="UniProtKB-KW"/>
</dbReference>
<dbReference type="PANTHER" id="PTHR44068:SF11">
    <property type="entry name" value="GERANYL DIPHOSPHATE 2-C-METHYLTRANSFERASE"/>
    <property type="match status" value="1"/>
</dbReference>
<dbReference type="Proteomes" id="UP000198253">
    <property type="component" value="Chromosome I"/>
</dbReference>
<dbReference type="RefSeq" id="WP_088983796.1">
    <property type="nucleotide sequence ID" value="NZ_LT607413.1"/>
</dbReference>
<dbReference type="SUPFAM" id="SSF53335">
    <property type="entry name" value="S-adenosyl-L-methionine-dependent methyltransferases"/>
    <property type="match status" value="1"/>
</dbReference>
<accession>A0A1C4ZBJ7</accession>
<dbReference type="GO" id="GO:0008168">
    <property type="term" value="F:methyltransferase activity"/>
    <property type="evidence" value="ECO:0007669"/>
    <property type="project" value="UniProtKB-KW"/>
</dbReference>
<dbReference type="Gene3D" id="3.40.50.150">
    <property type="entry name" value="Vaccinia Virus protein VP39"/>
    <property type="match status" value="1"/>
</dbReference>
<dbReference type="AlphaFoldDB" id="A0A1C4ZBJ7"/>
<dbReference type="Pfam" id="PF13649">
    <property type="entry name" value="Methyltransf_25"/>
    <property type="match status" value="1"/>
</dbReference>
<dbReference type="InterPro" id="IPR050447">
    <property type="entry name" value="Erg6_SMT_methyltransf"/>
</dbReference>
<sequence length="257" mass="29308">MPNELFPRCGTYDRDWAEEHSLGENVLHFVESLTQVMKLRPGMRILDLGCGHAISSIFLAREFGVRVWAVDFGVDPSANQRRIEEFGCADLVQPLRADVRALPLPQDFFDAAVAFDSYRYFGTDQRFLTGMLRHLRPDGRLGIVDACTSRDISSAEDLGPDLRQEWLDGGWYLVHSIEWWRRHLTRTGLLEVTLAEPLPGSDAIRTRYLDRFRDDPAEAEMVTFMEAEEGGFTGSFRLVAHRTGRQPLLEEDGETPY</sequence>
<dbReference type="OrthoDB" id="7062303at2"/>
<protein>
    <submittedName>
        <fullName evidence="2">Methyltransferase domain-containing protein</fullName>
    </submittedName>
</protein>
<dbReference type="InParanoid" id="A0A1C4ZBJ7"/>
<keyword evidence="2" id="KW-0489">Methyltransferase</keyword>
<evidence type="ECO:0000313" key="3">
    <source>
        <dbReference type="Proteomes" id="UP000198253"/>
    </source>
</evidence>
<dbReference type="CDD" id="cd02440">
    <property type="entry name" value="AdoMet_MTases"/>
    <property type="match status" value="1"/>
</dbReference>
<reference evidence="3" key="1">
    <citation type="submission" date="2016-06" db="EMBL/GenBank/DDBJ databases">
        <authorList>
            <person name="Varghese N."/>
            <person name="Submissions Spin"/>
        </authorList>
    </citation>
    <scope>NUCLEOTIDE SEQUENCE [LARGE SCALE GENOMIC DNA]</scope>
    <source>
        <strain evidence="3">DSM 43816</strain>
    </source>
</reference>
<proteinExistence type="predicted"/>
<gene>
    <name evidence="2" type="ORF">GA0070618_5033</name>
</gene>
<evidence type="ECO:0000259" key="1">
    <source>
        <dbReference type="Pfam" id="PF13649"/>
    </source>
</evidence>
<dbReference type="PANTHER" id="PTHR44068">
    <property type="entry name" value="ZGC:194242"/>
    <property type="match status" value="1"/>
</dbReference>